<name>A0ACC3TN23_9ASCO</name>
<comment type="caution">
    <text evidence="1">The sequence shown here is derived from an EMBL/GenBank/DDBJ whole genome shotgun (WGS) entry which is preliminary data.</text>
</comment>
<evidence type="ECO:0000313" key="1">
    <source>
        <dbReference type="EMBL" id="KAK9322297.1"/>
    </source>
</evidence>
<dbReference type="EMBL" id="MU970080">
    <property type="protein sequence ID" value="KAK9322297.1"/>
    <property type="molecule type" value="Genomic_DNA"/>
</dbReference>
<accession>A0ACC3TN23</accession>
<organism evidence="1 2">
    <name type="scientific">Lipomyces orientalis</name>
    <dbReference type="NCBI Taxonomy" id="1233043"/>
    <lineage>
        <taxon>Eukaryota</taxon>
        <taxon>Fungi</taxon>
        <taxon>Dikarya</taxon>
        <taxon>Ascomycota</taxon>
        <taxon>Saccharomycotina</taxon>
        <taxon>Lipomycetes</taxon>
        <taxon>Lipomycetales</taxon>
        <taxon>Lipomycetaceae</taxon>
        <taxon>Lipomyces</taxon>
    </lineage>
</organism>
<reference evidence="2" key="1">
    <citation type="journal article" date="2024" name="Front. Bioeng. Biotechnol.">
        <title>Genome-scale model development and genomic sequencing of the oleaginous clade Lipomyces.</title>
        <authorList>
            <person name="Czajka J.J."/>
            <person name="Han Y."/>
            <person name="Kim J."/>
            <person name="Mondo S.J."/>
            <person name="Hofstad B.A."/>
            <person name="Robles A."/>
            <person name="Haridas S."/>
            <person name="Riley R."/>
            <person name="LaButti K."/>
            <person name="Pangilinan J."/>
            <person name="Andreopoulos W."/>
            <person name="Lipzen A."/>
            <person name="Yan J."/>
            <person name="Wang M."/>
            <person name="Ng V."/>
            <person name="Grigoriev I.V."/>
            <person name="Spatafora J.W."/>
            <person name="Magnuson J.K."/>
            <person name="Baker S.E."/>
            <person name="Pomraning K.R."/>
        </authorList>
    </citation>
    <scope>NUCLEOTIDE SEQUENCE [LARGE SCALE GENOMIC DNA]</scope>
    <source>
        <strain evidence="2">CBS 10300</strain>
    </source>
</reference>
<dbReference type="Proteomes" id="UP001489719">
    <property type="component" value="Unassembled WGS sequence"/>
</dbReference>
<keyword evidence="2" id="KW-1185">Reference proteome</keyword>
<gene>
    <name evidence="1" type="ORF">V1517DRAFT_353138</name>
</gene>
<proteinExistence type="predicted"/>
<evidence type="ECO:0000313" key="2">
    <source>
        <dbReference type="Proteomes" id="UP001489719"/>
    </source>
</evidence>
<sequence>MHREGITLGPGQRLGCSTSPRILINDGRQKYNMEPDGVIFFERAKGRACIPQTNDSLLEKARKWIFDAKCKIVGQMRRRWLSPKIYGFAPLKFNGHTWLDEISEGTDAIMNMKYISLAVPSDSDRNGSDKSSSVPRSVGDMRLAELIPLESPGSSDAADVIIDFSLTPTLNNLV</sequence>
<protein>
    <submittedName>
        <fullName evidence="1">Uncharacterized protein</fullName>
    </submittedName>
</protein>